<evidence type="ECO:0000313" key="2">
    <source>
        <dbReference type="EMBL" id="MBT2134662.1"/>
    </source>
</evidence>
<feature type="region of interest" description="Disordered" evidence="1">
    <location>
        <begin position="40"/>
        <end position="67"/>
    </location>
</feature>
<dbReference type="Gene3D" id="2.180.10.10">
    <property type="entry name" value="RHS repeat-associated core"/>
    <property type="match status" value="1"/>
</dbReference>
<dbReference type="RefSeq" id="WP_214536293.1">
    <property type="nucleotide sequence ID" value="NZ_JAHFVK010000002.1"/>
</dbReference>
<feature type="compositionally biased region" description="Low complexity" evidence="1">
    <location>
        <begin position="42"/>
        <end position="67"/>
    </location>
</feature>
<keyword evidence="3" id="KW-1185">Reference proteome</keyword>
<reference evidence="2 3" key="1">
    <citation type="submission" date="2021-05" db="EMBL/GenBank/DDBJ databases">
        <title>Croceibacterium sp. LX-88 genome sequence.</title>
        <authorList>
            <person name="Luo X."/>
        </authorList>
    </citation>
    <scope>NUCLEOTIDE SEQUENCE [LARGE SCALE GENOMIC DNA]</scope>
    <source>
        <strain evidence="2 3">LX-88</strain>
    </source>
</reference>
<evidence type="ECO:0000313" key="3">
    <source>
        <dbReference type="Proteomes" id="UP000811255"/>
    </source>
</evidence>
<dbReference type="EMBL" id="JAHFVK010000002">
    <property type="protein sequence ID" value="MBT2134662.1"/>
    <property type="molecule type" value="Genomic_DNA"/>
</dbReference>
<proteinExistence type="predicted"/>
<dbReference type="Proteomes" id="UP000811255">
    <property type="component" value="Unassembled WGS sequence"/>
</dbReference>
<name>A0ABS5W5P9_9SPHN</name>
<dbReference type="NCBIfam" id="TIGR01643">
    <property type="entry name" value="YD_repeat_2x"/>
    <property type="match status" value="1"/>
</dbReference>
<organism evidence="2 3">
    <name type="scientific">Croceibacterium selenioxidans</name>
    <dbReference type="NCBI Taxonomy" id="2838833"/>
    <lineage>
        <taxon>Bacteria</taxon>
        <taxon>Pseudomonadati</taxon>
        <taxon>Pseudomonadota</taxon>
        <taxon>Alphaproteobacteria</taxon>
        <taxon>Sphingomonadales</taxon>
        <taxon>Erythrobacteraceae</taxon>
        <taxon>Croceibacterium</taxon>
    </lineage>
</organism>
<protein>
    <submittedName>
        <fullName evidence="2">Uncharacterized protein</fullName>
    </submittedName>
</protein>
<gene>
    <name evidence="2" type="ORF">KK137_09980</name>
</gene>
<sequence length="85" mass="9239">MAGETTTYTYDARGRLVKVVRDSSSSDDWAVDITYDAAGNRTNYTSTNTTTPGGNPPGGEETPGSPTYSVQYRFNGRFFVSLVKN</sequence>
<comment type="caution">
    <text evidence="2">The sequence shown here is derived from an EMBL/GenBank/DDBJ whole genome shotgun (WGS) entry which is preliminary data.</text>
</comment>
<dbReference type="Pfam" id="PF05593">
    <property type="entry name" value="RHS_repeat"/>
    <property type="match status" value="1"/>
</dbReference>
<evidence type="ECO:0000256" key="1">
    <source>
        <dbReference type="SAM" id="MobiDB-lite"/>
    </source>
</evidence>
<dbReference type="InterPro" id="IPR006530">
    <property type="entry name" value="YD"/>
</dbReference>
<dbReference type="InterPro" id="IPR031325">
    <property type="entry name" value="RHS_repeat"/>
</dbReference>
<accession>A0ABS5W5P9</accession>